<evidence type="ECO:0000313" key="5">
    <source>
        <dbReference type="Proteomes" id="UP001166947"/>
    </source>
</evidence>
<proteinExistence type="inferred from homology"/>
<evidence type="ECO:0000256" key="1">
    <source>
        <dbReference type="ARBA" id="ARBA00007613"/>
    </source>
</evidence>
<dbReference type="Gene3D" id="2.20.200.10">
    <property type="entry name" value="Outer membrane efflux proteins (OEP)"/>
    <property type="match status" value="1"/>
</dbReference>
<feature type="coiled-coil region" evidence="3">
    <location>
        <begin position="221"/>
        <end position="248"/>
    </location>
</feature>
<keyword evidence="2" id="KW-0449">Lipoprotein</keyword>
<evidence type="ECO:0000256" key="3">
    <source>
        <dbReference type="SAM" id="Coils"/>
    </source>
</evidence>
<comment type="caution">
    <text evidence="4">The sequence shown here is derived from an EMBL/GenBank/DDBJ whole genome shotgun (WGS) entry which is preliminary data.</text>
</comment>
<reference evidence="4" key="2">
    <citation type="journal article" date="2023" name="Curr. Microbiol.">
        <title>Neisseria montereyensis sp. nov., Isolated from Oropharynx of California Sea Lion (Zalophus californianus): Genomic, Phylogenetic, and Phenotypic Study.</title>
        <authorList>
            <person name="Volokhov D.V."/>
            <person name="Zagorodnyaya T.A."/>
            <person name="Furtak V.A."/>
            <person name="Nattanmai G."/>
            <person name="Randall L."/>
            <person name="Jose S."/>
            <person name="Gao Y."/>
            <person name="Gulland F.M."/>
            <person name="Eisenberg T."/>
            <person name="Delmonte P."/>
            <person name="Blom J."/>
            <person name="Mitchell K.K."/>
        </authorList>
    </citation>
    <scope>NUCLEOTIDE SEQUENCE</scope>
    <source>
        <strain evidence="4">CSL10203-ORH2</strain>
    </source>
</reference>
<gene>
    <name evidence="4" type="ORF">NXS09_02785</name>
</gene>
<keyword evidence="2" id="KW-0732">Signal</keyword>
<feature type="chain" id="PRO_5045001690" evidence="2">
    <location>
        <begin position="21"/>
        <end position="474"/>
    </location>
</feature>
<dbReference type="NCBIfam" id="TIGR01845">
    <property type="entry name" value="outer_NodT"/>
    <property type="match status" value="1"/>
</dbReference>
<dbReference type="PANTHER" id="PTHR30203:SF32">
    <property type="entry name" value="CATION EFFLUX SYSTEM PROTEIN CUSC"/>
    <property type="match status" value="1"/>
</dbReference>
<dbReference type="RefSeq" id="WP_259291034.1">
    <property type="nucleotide sequence ID" value="NZ_JANUXW010000002.1"/>
</dbReference>
<dbReference type="InterPro" id="IPR003423">
    <property type="entry name" value="OMP_efflux"/>
</dbReference>
<evidence type="ECO:0000256" key="2">
    <source>
        <dbReference type="RuleBase" id="RU362097"/>
    </source>
</evidence>
<keyword evidence="5" id="KW-1185">Reference proteome</keyword>
<protein>
    <submittedName>
        <fullName evidence="4">Efflux transporter outer membrane subunit</fullName>
    </submittedName>
</protein>
<accession>A0ABT2FAH9</accession>
<organism evidence="4 5">
    <name type="scientific">Neisseria montereyensis</name>
    <dbReference type="NCBI Taxonomy" id="2973938"/>
    <lineage>
        <taxon>Bacteria</taxon>
        <taxon>Pseudomonadati</taxon>
        <taxon>Pseudomonadota</taxon>
        <taxon>Betaproteobacteria</taxon>
        <taxon>Neisseriales</taxon>
        <taxon>Neisseriaceae</taxon>
        <taxon>Neisseria</taxon>
    </lineage>
</organism>
<dbReference type="EMBL" id="JANUXW010000002">
    <property type="protein sequence ID" value="MCS4533224.1"/>
    <property type="molecule type" value="Genomic_DNA"/>
</dbReference>
<comment type="subcellular location">
    <subcellularLocation>
        <location evidence="2">Cell membrane</location>
        <topology evidence="2">Lipid-anchor</topology>
    </subcellularLocation>
</comment>
<dbReference type="PANTHER" id="PTHR30203">
    <property type="entry name" value="OUTER MEMBRANE CATION EFFLUX PROTEIN"/>
    <property type="match status" value="1"/>
</dbReference>
<feature type="signal peptide" evidence="2">
    <location>
        <begin position="1"/>
        <end position="20"/>
    </location>
</feature>
<keyword evidence="2" id="KW-0564">Palmitate</keyword>
<dbReference type="Pfam" id="PF02321">
    <property type="entry name" value="OEP"/>
    <property type="match status" value="2"/>
</dbReference>
<keyword evidence="2" id="KW-0472">Membrane</keyword>
<dbReference type="Gene3D" id="1.20.1600.10">
    <property type="entry name" value="Outer membrane efflux proteins (OEP)"/>
    <property type="match status" value="1"/>
</dbReference>
<dbReference type="PROSITE" id="PS51257">
    <property type="entry name" value="PROKAR_LIPOPROTEIN"/>
    <property type="match status" value="1"/>
</dbReference>
<sequence>MTVFSFKPTLSVLTVATALSACTMMPRYEQPQVNVPETFRHDTQPETGIQAASLGWQDYFADPRLHRLIELALNNNTDLQEAALNAEAVRRQYMISRADLLPGINASGNGQRGRRAADLSGGNAMVSESYSVGLGITAYELDLFGRVRSQAEAAKQTYFSSAAARDAAHLTLIATVAKAYFNQLHAEEAMVLAQNVLKTRERTYELTQLKHRAGVVSALDLRQQEALIEAAKADYAAAVQSREQAQNALSMLINQPLPNDLPQGLSLEEQFKISKLPAGLSSEVLLNRPDIRAAEYDLRAANANIGAARAAFFPSISLTGTIGTGSTELSGLFEGRNRTWSFMPTINLPIFNWGRNRANLDLANIRKQIQIVRYEAAVQNAFRDVSDALVAREQLDERYDATMRQRQAFADSLRLVRLRYQHGVSNALDLLDAERNSYGADTALLNIELTRLENLADLYKALGGGLKRYTEDPS</sequence>
<dbReference type="InterPro" id="IPR010131">
    <property type="entry name" value="MdtP/NodT-like"/>
</dbReference>
<keyword evidence="3" id="KW-0175">Coiled coil</keyword>
<keyword evidence="2" id="KW-1134">Transmembrane beta strand</keyword>
<reference evidence="4" key="1">
    <citation type="submission" date="2022-08" db="EMBL/GenBank/DDBJ databases">
        <authorList>
            <person name="Volokhov D.V."/>
            <person name="Furtak V.A."/>
            <person name="Zagorodnyaya T.A."/>
        </authorList>
    </citation>
    <scope>NUCLEOTIDE SEQUENCE</scope>
    <source>
        <strain evidence="4">CSL10203-ORH2</strain>
    </source>
</reference>
<evidence type="ECO:0000313" key="4">
    <source>
        <dbReference type="EMBL" id="MCS4533224.1"/>
    </source>
</evidence>
<comment type="similarity">
    <text evidence="1 2">Belongs to the outer membrane factor (OMF) (TC 1.B.17) family.</text>
</comment>
<dbReference type="SUPFAM" id="SSF56954">
    <property type="entry name" value="Outer membrane efflux proteins (OEP)"/>
    <property type="match status" value="1"/>
</dbReference>
<dbReference type="Proteomes" id="UP001166947">
    <property type="component" value="Unassembled WGS sequence"/>
</dbReference>
<name>A0ABT2FAH9_9NEIS</name>
<keyword evidence="2" id="KW-0812">Transmembrane</keyword>